<protein>
    <submittedName>
        <fullName evidence="3">LysM peptidoglycan-binding domain-containing protein</fullName>
    </submittedName>
</protein>
<name>A0A4R4U7Y3_9ACTN</name>
<dbReference type="AlphaFoldDB" id="A0A4R4U7Y3"/>
<dbReference type="PROSITE" id="PS51782">
    <property type="entry name" value="LYSM"/>
    <property type="match status" value="1"/>
</dbReference>
<proteinExistence type="predicted"/>
<dbReference type="EMBL" id="SMKO01000273">
    <property type="protein sequence ID" value="TDC87160.1"/>
    <property type="molecule type" value="Genomic_DNA"/>
</dbReference>
<dbReference type="Gene3D" id="3.10.350.10">
    <property type="entry name" value="LysM domain"/>
    <property type="match status" value="1"/>
</dbReference>
<dbReference type="Pfam" id="PF01476">
    <property type="entry name" value="LysM"/>
    <property type="match status" value="1"/>
</dbReference>
<dbReference type="CDD" id="cd00118">
    <property type="entry name" value="LysM"/>
    <property type="match status" value="1"/>
</dbReference>
<sequence length="149" mass="16257">MAGKRARVRTKAGVGRRAERLWGPRAAGRRERRAAAALRRRTTPPLRLTRRGRVVLVVAAALLSLGGFWLGTRTAGHAAVQVVVPAHAGLPWVEVHEGDTLWAIADALSRGEDPEALVEEIKRLNGLPDSLIRPGTRLYIPKDNTTALR</sequence>
<comment type="caution">
    <text evidence="3">The sequence shown here is derived from an EMBL/GenBank/DDBJ whole genome shotgun (WGS) entry which is preliminary data.</text>
</comment>
<keyword evidence="1" id="KW-0812">Transmembrane</keyword>
<keyword evidence="1" id="KW-1133">Transmembrane helix</keyword>
<dbReference type="InterPro" id="IPR036779">
    <property type="entry name" value="LysM_dom_sf"/>
</dbReference>
<evidence type="ECO:0000256" key="1">
    <source>
        <dbReference type="SAM" id="Phobius"/>
    </source>
</evidence>
<feature type="domain" description="LysM" evidence="2">
    <location>
        <begin position="91"/>
        <end position="140"/>
    </location>
</feature>
<gene>
    <name evidence="3" type="ORF">E1292_46985</name>
</gene>
<dbReference type="Proteomes" id="UP000295258">
    <property type="component" value="Unassembled WGS sequence"/>
</dbReference>
<accession>A0A4R4U7Y3</accession>
<dbReference type="InterPro" id="IPR018392">
    <property type="entry name" value="LysM"/>
</dbReference>
<evidence type="ECO:0000313" key="4">
    <source>
        <dbReference type="Proteomes" id="UP000295258"/>
    </source>
</evidence>
<evidence type="ECO:0000313" key="3">
    <source>
        <dbReference type="EMBL" id="TDC87160.1"/>
    </source>
</evidence>
<reference evidence="3 4" key="1">
    <citation type="submission" date="2019-03" db="EMBL/GenBank/DDBJ databases">
        <title>Draft genome sequences of novel Actinobacteria.</title>
        <authorList>
            <person name="Sahin N."/>
            <person name="Ay H."/>
            <person name="Saygin H."/>
        </authorList>
    </citation>
    <scope>NUCLEOTIDE SEQUENCE [LARGE SCALE GENOMIC DNA]</scope>
    <source>
        <strain evidence="3 4">KC310</strain>
    </source>
</reference>
<dbReference type="SMART" id="SM00257">
    <property type="entry name" value="LysM"/>
    <property type="match status" value="1"/>
</dbReference>
<feature type="transmembrane region" description="Helical" evidence="1">
    <location>
        <begin position="54"/>
        <end position="71"/>
    </location>
</feature>
<evidence type="ECO:0000259" key="2">
    <source>
        <dbReference type="PROSITE" id="PS51782"/>
    </source>
</evidence>
<keyword evidence="4" id="KW-1185">Reference proteome</keyword>
<keyword evidence="1" id="KW-0472">Membrane</keyword>
<dbReference type="SUPFAM" id="SSF54106">
    <property type="entry name" value="LysM domain"/>
    <property type="match status" value="1"/>
</dbReference>
<organism evidence="3 4">
    <name type="scientific">Nonomuraea deserti</name>
    <dbReference type="NCBI Taxonomy" id="1848322"/>
    <lineage>
        <taxon>Bacteria</taxon>
        <taxon>Bacillati</taxon>
        <taxon>Actinomycetota</taxon>
        <taxon>Actinomycetes</taxon>
        <taxon>Streptosporangiales</taxon>
        <taxon>Streptosporangiaceae</taxon>
        <taxon>Nonomuraea</taxon>
    </lineage>
</organism>